<dbReference type="SUPFAM" id="SSF46785">
    <property type="entry name" value="Winged helix' DNA-binding domain"/>
    <property type="match status" value="1"/>
</dbReference>
<comment type="subcellular location">
    <subcellularLocation>
        <location evidence="1">Cell membrane</location>
    </subcellularLocation>
</comment>
<dbReference type="PANTHER" id="PTHR22683:SF41">
    <property type="entry name" value="DNA TRANSLOCASE FTSK"/>
    <property type="match status" value="1"/>
</dbReference>
<comment type="caution">
    <text evidence="3">The sequence shown here is derived from an EMBL/GenBank/DDBJ whole genome shotgun (WGS) entry which is preliminary data.</text>
</comment>
<dbReference type="InterPro" id="IPR050206">
    <property type="entry name" value="FtsK/SpoIIIE/SftA"/>
</dbReference>
<keyword evidence="4" id="KW-1185">Reference proteome</keyword>
<feature type="domain" description="FtsK gamma" evidence="2">
    <location>
        <begin position="247"/>
        <end position="312"/>
    </location>
</feature>
<name>A0ABR6Z3B1_9BURK</name>
<sequence length="313" mass="34253">MSKKQPKSGKPAFNVDENGYGSLPAFEHFMLPEEDLAPGAVIDGNEIYILRLVDDKANEALAVTWVEGDPNVSSWTPSAPEGDDWALSAICETDEGPFAVFARPTGDVQPNARAYAQEFLLGALIKAATKHLKTLSKSWFEMTEGEQKRVLEYVHRDCREAVRDAIDIIASNGRMTFTAAVDQVVFKDGVKAVLSLAKGPFAHSLADAEGSFVTIVIEERSVLLQEGDALTVEKDQKPLFEQEAPDDDGSDPYFDKAISIVRKHDKPSISFLQRQLEIGYNRAARLLEAMELAGIVTPMDAGGKRLVVELEAA</sequence>
<proteinExistence type="predicted"/>
<dbReference type="EMBL" id="JACOFX010000001">
    <property type="protein sequence ID" value="MBC3906243.1"/>
    <property type="molecule type" value="Genomic_DNA"/>
</dbReference>
<dbReference type="SMART" id="SM00843">
    <property type="entry name" value="Ftsk_gamma"/>
    <property type="match status" value="1"/>
</dbReference>
<evidence type="ECO:0000259" key="2">
    <source>
        <dbReference type="SMART" id="SM00843"/>
    </source>
</evidence>
<evidence type="ECO:0000256" key="1">
    <source>
        <dbReference type="ARBA" id="ARBA00004236"/>
    </source>
</evidence>
<dbReference type="RefSeq" id="WP_186951480.1">
    <property type="nucleotide sequence ID" value="NZ_JACOFX010000001.1"/>
</dbReference>
<dbReference type="InterPro" id="IPR036390">
    <property type="entry name" value="WH_DNA-bd_sf"/>
</dbReference>
<dbReference type="Gene3D" id="1.10.10.10">
    <property type="entry name" value="Winged helix-like DNA-binding domain superfamily/Winged helix DNA-binding domain"/>
    <property type="match status" value="1"/>
</dbReference>
<reference evidence="3 4" key="1">
    <citation type="submission" date="2020-08" db="EMBL/GenBank/DDBJ databases">
        <title>Novel species isolated from subtropical streams in China.</title>
        <authorList>
            <person name="Lu H."/>
        </authorList>
    </citation>
    <scope>NUCLEOTIDE SEQUENCE [LARGE SCALE GENOMIC DNA]</scope>
    <source>
        <strain evidence="3 4">NL8W</strain>
    </source>
</reference>
<dbReference type="PANTHER" id="PTHR22683">
    <property type="entry name" value="SPORULATION PROTEIN RELATED"/>
    <property type="match status" value="1"/>
</dbReference>
<evidence type="ECO:0000313" key="4">
    <source>
        <dbReference type="Proteomes" id="UP000646911"/>
    </source>
</evidence>
<evidence type="ECO:0000313" key="3">
    <source>
        <dbReference type="EMBL" id="MBC3906243.1"/>
    </source>
</evidence>
<dbReference type="InterPro" id="IPR018541">
    <property type="entry name" value="Ftsk_gamma"/>
</dbReference>
<dbReference type="Pfam" id="PF09397">
    <property type="entry name" value="FtsK_gamma"/>
    <property type="match status" value="1"/>
</dbReference>
<accession>A0ABR6Z3B1</accession>
<gene>
    <name evidence="3" type="ORF">H8L47_01545</name>
</gene>
<dbReference type="InterPro" id="IPR036388">
    <property type="entry name" value="WH-like_DNA-bd_sf"/>
</dbReference>
<protein>
    <recommendedName>
        <fullName evidence="2">FtsK gamma domain-containing protein</fullName>
    </recommendedName>
</protein>
<organism evidence="3 4">
    <name type="scientific">Undibacterium umbellatum</name>
    <dbReference type="NCBI Taxonomy" id="2762300"/>
    <lineage>
        <taxon>Bacteria</taxon>
        <taxon>Pseudomonadati</taxon>
        <taxon>Pseudomonadota</taxon>
        <taxon>Betaproteobacteria</taxon>
        <taxon>Burkholderiales</taxon>
        <taxon>Oxalobacteraceae</taxon>
        <taxon>Undibacterium</taxon>
    </lineage>
</organism>
<dbReference type="Proteomes" id="UP000646911">
    <property type="component" value="Unassembled WGS sequence"/>
</dbReference>